<dbReference type="InterPro" id="IPR015414">
    <property type="entry name" value="TMEM64"/>
</dbReference>
<evidence type="ECO:0000313" key="8">
    <source>
        <dbReference type="EMBL" id="KAB7731300.1"/>
    </source>
</evidence>
<evidence type="ECO:0000256" key="1">
    <source>
        <dbReference type="ARBA" id="ARBA00004651"/>
    </source>
</evidence>
<evidence type="ECO:0000256" key="2">
    <source>
        <dbReference type="ARBA" id="ARBA00022475"/>
    </source>
</evidence>
<proteinExistence type="inferred from homology"/>
<keyword evidence="5 6" id="KW-0472">Membrane</keyword>
<keyword evidence="4 6" id="KW-1133">Transmembrane helix</keyword>
<evidence type="ECO:0000256" key="6">
    <source>
        <dbReference type="RuleBase" id="RU366058"/>
    </source>
</evidence>
<dbReference type="RefSeq" id="WP_152124277.1">
    <property type="nucleotide sequence ID" value="NZ_WELI01000003.1"/>
</dbReference>
<feature type="transmembrane region" description="Helical" evidence="6">
    <location>
        <begin position="12"/>
        <end position="35"/>
    </location>
</feature>
<feature type="transmembrane region" description="Helical" evidence="6">
    <location>
        <begin position="179"/>
        <end position="199"/>
    </location>
</feature>
<comment type="caution">
    <text evidence="8">The sequence shown here is derived from an EMBL/GenBank/DDBJ whole genome shotgun (WGS) entry which is preliminary data.</text>
</comment>
<dbReference type="EMBL" id="WELI01000003">
    <property type="protein sequence ID" value="KAB7731300.1"/>
    <property type="molecule type" value="Genomic_DNA"/>
</dbReference>
<protein>
    <recommendedName>
        <fullName evidence="6">TVP38/TMEM64 family membrane protein</fullName>
    </recommendedName>
</protein>
<sequence length="238" mass="25515">MSDSTEHDSHKLIQYLPLILTVLLVGGLGVAYVAVPAFNQFISEAVEVLSSDDRPRISQWVSRFGWRGPLIIVAAMVAQIFMVVVPSFVLIAVSMLAYGPVNGTLISLVASGVAATVGYGVGSGVGEAMVRRLVGDKTERKAGAWVKQNGFWSIVFARMTPFISGDAISLVGGLSGLSYPKFITATLLGVTPLTLLIAYFSRSQDLMRKGFIGLTIVSGLLLLGYWFGRRIKKAATQD</sequence>
<organism evidence="8 9">
    <name type="scientific">Rudanella paleaurantiibacter</name>
    <dbReference type="NCBI Taxonomy" id="2614655"/>
    <lineage>
        <taxon>Bacteria</taxon>
        <taxon>Pseudomonadati</taxon>
        <taxon>Bacteroidota</taxon>
        <taxon>Cytophagia</taxon>
        <taxon>Cytophagales</taxon>
        <taxon>Cytophagaceae</taxon>
        <taxon>Rudanella</taxon>
    </lineage>
</organism>
<dbReference type="Proteomes" id="UP000488299">
    <property type="component" value="Unassembled WGS sequence"/>
</dbReference>
<feature type="transmembrane region" description="Helical" evidence="6">
    <location>
        <begin position="211"/>
        <end position="228"/>
    </location>
</feature>
<feature type="domain" description="VTT" evidence="7">
    <location>
        <begin position="85"/>
        <end position="201"/>
    </location>
</feature>
<keyword evidence="2 6" id="KW-1003">Cell membrane</keyword>
<evidence type="ECO:0000256" key="3">
    <source>
        <dbReference type="ARBA" id="ARBA00022692"/>
    </source>
</evidence>
<name>A0A7J5U0S8_9BACT</name>
<dbReference type="PANTHER" id="PTHR12677:SF59">
    <property type="entry name" value="GOLGI APPARATUS MEMBRANE PROTEIN TVP38-RELATED"/>
    <property type="match status" value="1"/>
</dbReference>
<dbReference type="InterPro" id="IPR032816">
    <property type="entry name" value="VTT_dom"/>
</dbReference>
<reference evidence="8 9" key="1">
    <citation type="submission" date="2019-10" db="EMBL/GenBank/DDBJ databases">
        <title>Rudanella paleaurantiibacter sp. nov., isolated from sludge.</title>
        <authorList>
            <person name="Xu S.Q."/>
        </authorList>
    </citation>
    <scope>NUCLEOTIDE SEQUENCE [LARGE SCALE GENOMIC DNA]</scope>
    <source>
        <strain evidence="8 9">HX-22-17</strain>
    </source>
</reference>
<feature type="transmembrane region" description="Helical" evidence="6">
    <location>
        <begin position="105"/>
        <end position="130"/>
    </location>
</feature>
<evidence type="ECO:0000313" key="9">
    <source>
        <dbReference type="Proteomes" id="UP000488299"/>
    </source>
</evidence>
<dbReference type="AlphaFoldDB" id="A0A7J5U0S8"/>
<keyword evidence="3 6" id="KW-0812">Transmembrane</keyword>
<dbReference type="PANTHER" id="PTHR12677">
    <property type="entry name" value="GOLGI APPARATUS MEMBRANE PROTEIN TVP38-RELATED"/>
    <property type="match status" value="1"/>
</dbReference>
<feature type="transmembrane region" description="Helical" evidence="6">
    <location>
        <begin position="151"/>
        <end position="173"/>
    </location>
</feature>
<feature type="transmembrane region" description="Helical" evidence="6">
    <location>
        <begin position="70"/>
        <end position="99"/>
    </location>
</feature>
<dbReference type="GO" id="GO:0005886">
    <property type="term" value="C:plasma membrane"/>
    <property type="evidence" value="ECO:0007669"/>
    <property type="project" value="UniProtKB-SubCell"/>
</dbReference>
<keyword evidence="9" id="KW-1185">Reference proteome</keyword>
<evidence type="ECO:0000256" key="5">
    <source>
        <dbReference type="ARBA" id="ARBA00023136"/>
    </source>
</evidence>
<gene>
    <name evidence="8" type="ORF">F5984_10910</name>
</gene>
<comment type="similarity">
    <text evidence="6">Belongs to the TVP38/TMEM64 family.</text>
</comment>
<accession>A0A7J5U0S8</accession>
<dbReference type="Pfam" id="PF09335">
    <property type="entry name" value="VTT_dom"/>
    <property type="match status" value="1"/>
</dbReference>
<comment type="subcellular location">
    <subcellularLocation>
        <location evidence="1 6">Cell membrane</location>
        <topology evidence="1 6">Multi-pass membrane protein</topology>
    </subcellularLocation>
</comment>
<evidence type="ECO:0000256" key="4">
    <source>
        <dbReference type="ARBA" id="ARBA00022989"/>
    </source>
</evidence>
<evidence type="ECO:0000259" key="7">
    <source>
        <dbReference type="Pfam" id="PF09335"/>
    </source>
</evidence>